<dbReference type="KEGG" id="gsn:YC6258_04075"/>
<gene>
    <name evidence="2" type="ORF">YC6258_04075</name>
</gene>
<sequence>MQDTHNQSRNQNSSVSPATTAVEMAINTCHDVLQSVQ</sequence>
<evidence type="ECO:0000256" key="1">
    <source>
        <dbReference type="SAM" id="MobiDB-lite"/>
    </source>
</evidence>
<organism evidence="2 3">
    <name type="scientific">Gynuella sunshinyii YC6258</name>
    <dbReference type="NCBI Taxonomy" id="1445510"/>
    <lineage>
        <taxon>Bacteria</taxon>
        <taxon>Pseudomonadati</taxon>
        <taxon>Pseudomonadota</taxon>
        <taxon>Gammaproteobacteria</taxon>
        <taxon>Oceanospirillales</taxon>
        <taxon>Saccharospirillaceae</taxon>
        <taxon>Gynuella</taxon>
    </lineage>
</organism>
<dbReference type="EMBL" id="CP007142">
    <property type="protein sequence ID" value="AJQ96111.1"/>
    <property type="molecule type" value="Genomic_DNA"/>
</dbReference>
<feature type="compositionally biased region" description="Polar residues" evidence="1">
    <location>
        <begin position="1"/>
        <end position="19"/>
    </location>
</feature>
<keyword evidence="3" id="KW-1185">Reference proteome</keyword>
<reference evidence="2 3" key="1">
    <citation type="submission" date="2014-01" db="EMBL/GenBank/DDBJ databases">
        <title>Full genme sequencing of cellulolytic bacterium Gynuella sunshinyii YC6258T gen. nov., sp. nov.</title>
        <authorList>
            <person name="Khan H."/>
            <person name="Chung E.J."/>
            <person name="Chung Y.R."/>
        </authorList>
    </citation>
    <scope>NUCLEOTIDE SEQUENCE [LARGE SCALE GENOMIC DNA]</scope>
    <source>
        <strain evidence="2 3">YC6258</strain>
    </source>
</reference>
<dbReference type="Proteomes" id="UP000032266">
    <property type="component" value="Chromosome"/>
</dbReference>
<evidence type="ECO:0000313" key="3">
    <source>
        <dbReference type="Proteomes" id="UP000032266"/>
    </source>
</evidence>
<feature type="region of interest" description="Disordered" evidence="1">
    <location>
        <begin position="1"/>
        <end position="21"/>
    </location>
</feature>
<proteinExistence type="predicted"/>
<accession>A0A0C5VPB9</accession>
<protein>
    <submittedName>
        <fullName evidence="2">Uncharacterized protein</fullName>
    </submittedName>
</protein>
<name>A0A0C5VPB9_9GAMM</name>
<dbReference type="STRING" id="1445510.YC6258_04075"/>
<dbReference type="HOGENOM" id="CLU_3344239_0_0_6"/>
<evidence type="ECO:0000313" key="2">
    <source>
        <dbReference type="EMBL" id="AJQ96111.1"/>
    </source>
</evidence>
<dbReference type="AlphaFoldDB" id="A0A0C5VPB9"/>